<evidence type="ECO:0000256" key="4">
    <source>
        <dbReference type="ARBA" id="ARBA00022679"/>
    </source>
</evidence>
<keyword evidence="11" id="KW-1003">Cell membrane</keyword>
<keyword evidence="8 11" id="KW-1133">Transmembrane helix</keyword>
<comment type="function">
    <text evidence="11">Component of the Rcs signaling system, which controls transcription of numerous genes. RcsD is a phosphotransfer intermediate between the sensor kinase RcsC and the response regulator RcsB. It acquires a phosphoryl group from RcsC and transfers it to RcsB.</text>
</comment>
<keyword evidence="11" id="KW-0997">Cell inner membrane</keyword>
<feature type="transmembrane region" description="Helical" evidence="11">
    <location>
        <begin position="303"/>
        <end position="323"/>
    </location>
</feature>
<feature type="domain" description="HPt" evidence="14">
    <location>
        <begin position="801"/>
        <end position="896"/>
    </location>
</feature>
<evidence type="ECO:0000256" key="10">
    <source>
        <dbReference type="ARBA" id="ARBA00023136"/>
    </source>
</evidence>
<dbReference type="SUPFAM" id="SSF55874">
    <property type="entry name" value="ATPase domain of HSP90 chaperone/DNA topoisomerase II/histidine kinase"/>
    <property type="match status" value="1"/>
</dbReference>
<evidence type="ECO:0000256" key="12">
    <source>
        <dbReference type="PROSITE-ProRule" id="PRU00110"/>
    </source>
</evidence>
<comment type="PTM">
    <text evidence="11">Phosphorylated by RcsC.</text>
</comment>
<keyword evidence="10 11" id="KW-0472">Membrane</keyword>
<dbReference type="PANTHER" id="PTHR43047">
    <property type="entry name" value="TWO-COMPONENT HISTIDINE PROTEIN KINASE"/>
    <property type="match status" value="1"/>
</dbReference>
<name>A0A370R2K5_9GAMM</name>
<dbReference type="CDD" id="cd00088">
    <property type="entry name" value="HPT"/>
    <property type="match status" value="1"/>
</dbReference>
<comment type="subunit">
    <text evidence="11">Interacts with RcsC and RcsB.</text>
</comment>
<sequence>MESSTRSLTSSGVTRSYLLFFLLLILANLLYGYNYVNSYLSNRQEMLSGVATRLQERIEEYRYVTYQIYENLTDDGVAAPQSPVAETRLRPDTYLLDKPRNKTDTVIFGLHEPGTSNLALRISDYLDLLWGPSTQTYSLYYLNGQDNSLIMVSTLSMRDLSAHNKESYLSNAVDTRKTEMLQQSNALDEREGFSDFRKSRYLNAYYFTLRTTFNNPGHLATIIAFDLPTGDIFPANLPAHRFQLVSRQDRLFEQNASDERYESYSEAKWPWLTINAPLNNSPLKVQFNIPMMTLILDITRNNFWLLLVNLVLLIASLSSFYFIRHQYIRPGKRMAVQLASLQQMNHEIVTHLPMGLLIYRFDNNTVTTSNKAADHLLPHLSLTKIASIADEHQGQVQVTVNNEVYEIHMVRSRQYPTSALFLIRDLNKEMMVSKKLQQAQREYEKNLLARKIMTDNLSLELNSPLSSLQELADKLKNGAESTDTADAIWNEAYYARRIIDEIILLTKLENHDWAPEPEAFRLDTQLASAVKEILPGIRRKGLSILVHNDQDPELCLNGDVKTLNMILSMLLHYAVTTTAYGKLTLRISRSTTEQEHFLFELGDTGSGVPAEEIAGLDYPWQIQPQRDRFSRGSGLTYYLCNQLCKRLGGQLEVHSKPDIGTRYLFSAAFQILARDEEEHEKLLDGTTAYLQITSDEIRTLVTHKLSAFGASAVIAGERDADTQYDIRLTDDPNCAGDDTLLLISDTDGYEEYAPNRIRANFNLTESLIDAILLLLERKMATENGTNESELTEKDGLFPDDSPFTSEDYYSLFVETVPEDVQKLYTEAENRDFSALSLTAHRLKGVFAMLEISAGKVLCEQLEQAIRESNTDVIDTLIRQIDYFVSRLLQLGSQQYE</sequence>
<keyword evidence="7 11" id="KW-0067">ATP-binding</keyword>
<dbReference type="GO" id="GO:0016774">
    <property type="term" value="F:phosphotransferase activity, carboxyl group as acceptor"/>
    <property type="evidence" value="ECO:0007669"/>
    <property type="project" value="UniProtKB-UniRule"/>
</dbReference>
<comment type="subcellular location">
    <subcellularLocation>
        <location evidence="11">Cell inner membrane</location>
        <topology evidence="11">Multi-pass membrane protein</topology>
    </subcellularLocation>
    <subcellularLocation>
        <location evidence="2">Endomembrane system</location>
        <topology evidence="2">Multi-pass membrane protein</topology>
    </subcellularLocation>
</comment>
<dbReference type="InterPro" id="IPR032306">
    <property type="entry name" value="RcsD_ABL"/>
</dbReference>
<evidence type="ECO:0000256" key="11">
    <source>
        <dbReference type="HAMAP-Rule" id="MF_00980"/>
    </source>
</evidence>
<keyword evidence="3 11" id="KW-0597">Phosphoprotein</keyword>
<dbReference type="InterPro" id="IPR036641">
    <property type="entry name" value="HPT_dom_sf"/>
</dbReference>
<comment type="caution">
    <text evidence="15">The sequence shown here is derived from an EMBL/GenBank/DDBJ whole genome shotgun (WGS) entry which is preliminary data.</text>
</comment>
<keyword evidence="4 11" id="KW-0808">Transferase</keyword>
<evidence type="ECO:0000256" key="9">
    <source>
        <dbReference type="ARBA" id="ARBA00023012"/>
    </source>
</evidence>
<evidence type="ECO:0000256" key="8">
    <source>
        <dbReference type="ARBA" id="ARBA00022989"/>
    </source>
</evidence>
<feature type="domain" description="Histidine kinase" evidence="13">
    <location>
        <begin position="456"/>
        <end position="671"/>
    </location>
</feature>
<keyword evidence="9 11" id="KW-0902">Two-component regulatory system</keyword>
<keyword evidence="5 11" id="KW-0812">Transmembrane</keyword>
<dbReference type="Pfam" id="PF01627">
    <property type="entry name" value="Hpt"/>
    <property type="match status" value="1"/>
</dbReference>
<evidence type="ECO:0000313" key="15">
    <source>
        <dbReference type="EMBL" id="RDK96644.1"/>
    </source>
</evidence>
<dbReference type="InterPro" id="IPR008207">
    <property type="entry name" value="Sig_transdc_His_kin_Hpt_dom"/>
</dbReference>
<dbReference type="InterPro" id="IPR038616">
    <property type="entry name" value="RcsD_ABL_sf"/>
</dbReference>
<dbReference type="HAMAP" id="MF_00980">
    <property type="entry name" value="RcsD"/>
    <property type="match status" value="1"/>
</dbReference>
<dbReference type="EC" id="2.7.2.-" evidence="11"/>
<evidence type="ECO:0000256" key="6">
    <source>
        <dbReference type="ARBA" id="ARBA00022777"/>
    </source>
</evidence>
<evidence type="ECO:0000259" key="13">
    <source>
        <dbReference type="PROSITE" id="PS50109"/>
    </source>
</evidence>
<evidence type="ECO:0000256" key="3">
    <source>
        <dbReference type="ARBA" id="ARBA00022553"/>
    </source>
</evidence>
<dbReference type="AlphaFoldDB" id="A0A370R2K5"/>
<evidence type="ECO:0000259" key="14">
    <source>
        <dbReference type="PROSITE" id="PS50894"/>
    </source>
</evidence>
<dbReference type="PROSITE" id="PS50894">
    <property type="entry name" value="HPT"/>
    <property type="match status" value="1"/>
</dbReference>
<dbReference type="InterPro" id="IPR036097">
    <property type="entry name" value="HisK_dim/P_sf"/>
</dbReference>
<evidence type="ECO:0000256" key="5">
    <source>
        <dbReference type="ARBA" id="ARBA00022692"/>
    </source>
</evidence>
<dbReference type="InterPro" id="IPR005467">
    <property type="entry name" value="His_kinase_dom"/>
</dbReference>
<dbReference type="InterPro" id="IPR036890">
    <property type="entry name" value="HATPase_C_sf"/>
</dbReference>
<organism evidence="15 16">
    <name type="scientific">Enterobacillus tribolii</name>
    <dbReference type="NCBI Taxonomy" id="1487935"/>
    <lineage>
        <taxon>Bacteria</taxon>
        <taxon>Pseudomonadati</taxon>
        <taxon>Pseudomonadota</taxon>
        <taxon>Gammaproteobacteria</taxon>
        <taxon>Enterobacterales</taxon>
        <taxon>Hafniaceae</taxon>
        <taxon>Enterobacillus</taxon>
    </lineage>
</organism>
<dbReference type="OrthoDB" id="6414457at2"/>
<gene>
    <name evidence="11" type="primary">rcsD</name>
    <name evidence="15" type="ORF">C8D90_10173</name>
</gene>
<dbReference type="Pfam" id="PF02518">
    <property type="entry name" value="HATPase_c"/>
    <property type="match status" value="1"/>
</dbReference>
<dbReference type="PROSITE" id="PS50109">
    <property type="entry name" value="HIS_KIN"/>
    <property type="match status" value="1"/>
</dbReference>
<comment type="similarity">
    <text evidence="11">Belongs to the RcsD family.</text>
</comment>
<protein>
    <recommendedName>
        <fullName evidence="11">Phosphotransferase RcsD</fullName>
        <ecNumber evidence="11">2.7.2.-</ecNumber>
    </recommendedName>
    <alternativeName>
        <fullName evidence="11">Phosphotransfer intermediate RcsD</fullName>
    </alternativeName>
</protein>
<dbReference type="PANTHER" id="PTHR43047:SF72">
    <property type="entry name" value="OSMOSENSING HISTIDINE PROTEIN KINASE SLN1"/>
    <property type="match status" value="1"/>
</dbReference>
<dbReference type="GO" id="GO:0005886">
    <property type="term" value="C:plasma membrane"/>
    <property type="evidence" value="ECO:0007669"/>
    <property type="project" value="UniProtKB-SubCell"/>
</dbReference>
<proteinExistence type="inferred from homology"/>
<dbReference type="InterPro" id="IPR030861">
    <property type="entry name" value="Ptransferase_RcsD"/>
</dbReference>
<dbReference type="GO" id="GO:0000155">
    <property type="term" value="F:phosphorelay sensor kinase activity"/>
    <property type="evidence" value="ECO:0007669"/>
    <property type="project" value="InterPro"/>
</dbReference>
<dbReference type="Gene3D" id="1.20.120.160">
    <property type="entry name" value="HPT domain"/>
    <property type="match status" value="1"/>
</dbReference>
<evidence type="ECO:0000313" key="16">
    <source>
        <dbReference type="Proteomes" id="UP000254848"/>
    </source>
</evidence>
<dbReference type="EMBL" id="QRAP01000001">
    <property type="protein sequence ID" value="RDK96644.1"/>
    <property type="molecule type" value="Genomic_DNA"/>
</dbReference>
<dbReference type="GO" id="GO:0009927">
    <property type="term" value="F:histidine phosphotransfer kinase activity"/>
    <property type="evidence" value="ECO:0007669"/>
    <property type="project" value="InterPro"/>
</dbReference>
<keyword evidence="6 11" id="KW-0418">Kinase</keyword>
<dbReference type="NCBIfam" id="NF007907">
    <property type="entry name" value="PRK10618.1"/>
    <property type="match status" value="1"/>
</dbReference>
<accession>A0A370R2K5</accession>
<dbReference type="Pfam" id="PF16359">
    <property type="entry name" value="RcsD_ABL"/>
    <property type="match status" value="1"/>
</dbReference>
<dbReference type="Proteomes" id="UP000254848">
    <property type="component" value="Unassembled WGS sequence"/>
</dbReference>
<evidence type="ECO:0000256" key="2">
    <source>
        <dbReference type="ARBA" id="ARBA00004127"/>
    </source>
</evidence>
<dbReference type="Gene3D" id="3.40.50.11620">
    <property type="entry name" value="Phosphotransferase RcsD, RcsD-ABL domain"/>
    <property type="match status" value="1"/>
</dbReference>
<keyword evidence="11" id="KW-0547">Nucleotide-binding</keyword>
<dbReference type="Gene3D" id="3.30.565.10">
    <property type="entry name" value="Histidine kinase-like ATPase, C-terminal domain"/>
    <property type="match status" value="1"/>
</dbReference>
<reference evidence="15 16" key="1">
    <citation type="submission" date="2018-07" db="EMBL/GenBank/DDBJ databases">
        <title>Genomic Encyclopedia of Type Strains, Phase IV (KMG-IV): sequencing the most valuable type-strain genomes for metagenomic binning, comparative biology and taxonomic classification.</title>
        <authorList>
            <person name="Goeker M."/>
        </authorList>
    </citation>
    <scope>NUCLEOTIDE SEQUENCE [LARGE SCALE GENOMIC DNA]</scope>
    <source>
        <strain evidence="15 16">DSM 103736</strain>
    </source>
</reference>
<feature type="modified residue" description="Phosphohistidine" evidence="11 12">
    <location>
        <position position="840"/>
    </location>
</feature>
<keyword evidence="16" id="KW-1185">Reference proteome</keyword>
<evidence type="ECO:0000256" key="7">
    <source>
        <dbReference type="ARBA" id="ARBA00022840"/>
    </source>
</evidence>
<dbReference type="Gene3D" id="1.10.287.130">
    <property type="match status" value="1"/>
</dbReference>
<dbReference type="SUPFAM" id="SSF47226">
    <property type="entry name" value="Histidine-containing phosphotransfer domain, HPT domain"/>
    <property type="match status" value="1"/>
</dbReference>
<evidence type="ECO:0000256" key="1">
    <source>
        <dbReference type="ARBA" id="ARBA00000085"/>
    </source>
</evidence>
<comment type="catalytic activity">
    <reaction evidence="1">
        <text>ATP + protein L-histidine = ADP + protein N-phospho-L-histidine.</text>
        <dbReference type="EC" id="2.7.13.3"/>
    </reaction>
</comment>
<dbReference type="GO" id="GO:0005524">
    <property type="term" value="F:ATP binding"/>
    <property type="evidence" value="ECO:0007669"/>
    <property type="project" value="UniProtKB-UniRule"/>
</dbReference>
<dbReference type="RefSeq" id="WP_115456442.1">
    <property type="nucleotide sequence ID" value="NZ_QRAP01000001.1"/>
</dbReference>
<dbReference type="InterPro" id="IPR003594">
    <property type="entry name" value="HATPase_dom"/>
</dbReference>
<dbReference type="SUPFAM" id="SSF47384">
    <property type="entry name" value="Homodimeric domain of signal transducing histidine kinase"/>
    <property type="match status" value="1"/>
</dbReference>
<comment type="caution">
    <text evidence="11">Lacks conserved residue(s) required for the propagation of feature annotation.</text>
</comment>